<proteinExistence type="predicted"/>
<sequence>MVPNFAETFHAPVMAWIQFLESALEKRSSRRAAKKAEHKATKFERKSWTRESCLEEGIAEMNGHGLWASNDCNDEEDNSRFKGNPHGEGSYKTFELPSPKSTSTTECNTTPNSSPRISGTTRATSITEDGNEFPLLDRFYSTRTNTRNGDLPRAGPPFHPRDGSVDWKPKKRKGMAPEGRNEGDSAAKDYQDHLDRTATLADLLRRGKIFVIMKRGFR</sequence>
<comment type="caution">
    <text evidence="2">The sequence shown here is derived from an EMBL/GenBank/DDBJ whole genome shotgun (WGS) entry which is preliminary data.</text>
</comment>
<dbReference type="Proteomes" id="UP001166286">
    <property type="component" value="Unassembled WGS sequence"/>
</dbReference>
<organism evidence="2 3">
    <name type="scientific">Cladonia borealis</name>
    <dbReference type="NCBI Taxonomy" id="184061"/>
    <lineage>
        <taxon>Eukaryota</taxon>
        <taxon>Fungi</taxon>
        <taxon>Dikarya</taxon>
        <taxon>Ascomycota</taxon>
        <taxon>Pezizomycotina</taxon>
        <taxon>Lecanoromycetes</taxon>
        <taxon>OSLEUM clade</taxon>
        <taxon>Lecanoromycetidae</taxon>
        <taxon>Lecanorales</taxon>
        <taxon>Lecanorineae</taxon>
        <taxon>Cladoniaceae</taxon>
        <taxon>Cladonia</taxon>
    </lineage>
</organism>
<dbReference type="EMBL" id="JAFEKC020000006">
    <property type="protein sequence ID" value="KAK0514103.1"/>
    <property type="molecule type" value="Genomic_DNA"/>
</dbReference>
<dbReference type="AlphaFoldDB" id="A0AA39R6A0"/>
<evidence type="ECO:0000313" key="2">
    <source>
        <dbReference type="EMBL" id="KAK0514103.1"/>
    </source>
</evidence>
<evidence type="ECO:0000313" key="3">
    <source>
        <dbReference type="Proteomes" id="UP001166286"/>
    </source>
</evidence>
<protein>
    <submittedName>
        <fullName evidence="2">Uncharacterized protein</fullName>
    </submittedName>
</protein>
<feature type="compositionally biased region" description="Basic and acidic residues" evidence="1">
    <location>
        <begin position="159"/>
        <end position="168"/>
    </location>
</feature>
<feature type="region of interest" description="Disordered" evidence="1">
    <location>
        <begin position="76"/>
        <end position="129"/>
    </location>
</feature>
<keyword evidence="3" id="KW-1185">Reference proteome</keyword>
<reference evidence="2" key="1">
    <citation type="submission" date="2023-03" db="EMBL/GenBank/DDBJ databases">
        <title>Complete genome of Cladonia borealis.</title>
        <authorList>
            <person name="Park H."/>
        </authorList>
    </citation>
    <scope>NUCLEOTIDE SEQUENCE</scope>
    <source>
        <strain evidence="2">ANT050790</strain>
    </source>
</reference>
<gene>
    <name evidence="2" type="ORF">JMJ35_003825</name>
</gene>
<feature type="compositionally biased region" description="Polar residues" evidence="1">
    <location>
        <begin position="99"/>
        <end position="128"/>
    </location>
</feature>
<feature type="region of interest" description="Disordered" evidence="1">
    <location>
        <begin position="143"/>
        <end position="187"/>
    </location>
</feature>
<accession>A0AA39R6A0</accession>
<name>A0AA39R6A0_9LECA</name>
<evidence type="ECO:0000256" key="1">
    <source>
        <dbReference type="SAM" id="MobiDB-lite"/>
    </source>
</evidence>